<dbReference type="EMBL" id="JANBPW010006284">
    <property type="protein sequence ID" value="KAJ1930902.1"/>
    <property type="molecule type" value="Genomic_DNA"/>
</dbReference>
<dbReference type="Proteomes" id="UP001150603">
    <property type="component" value="Unassembled WGS sequence"/>
</dbReference>
<reference evidence="1" key="1">
    <citation type="submission" date="2022-07" db="EMBL/GenBank/DDBJ databases">
        <title>Phylogenomic reconstructions and comparative analyses of Kickxellomycotina fungi.</title>
        <authorList>
            <person name="Reynolds N.K."/>
            <person name="Stajich J.E."/>
            <person name="Barry K."/>
            <person name="Grigoriev I.V."/>
            <person name="Crous P."/>
            <person name="Smith M.E."/>
        </authorList>
    </citation>
    <scope>NUCLEOTIDE SEQUENCE</scope>
    <source>
        <strain evidence="1">NRRL 5244</strain>
    </source>
</reference>
<keyword evidence="2" id="KW-1185">Reference proteome</keyword>
<keyword evidence="1" id="KW-0418">Kinase</keyword>
<keyword evidence="1" id="KW-0808">Transferase</keyword>
<organism evidence="1 2">
    <name type="scientific">Linderina macrospora</name>
    <dbReference type="NCBI Taxonomy" id="4868"/>
    <lineage>
        <taxon>Eukaryota</taxon>
        <taxon>Fungi</taxon>
        <taxon>Fungi incertae sedis</taxon>
        <taxon>Zoopagomycota</taxon>
        <taxon>Kickxellomycotina</taxon>
        <taxon>Kickxellomycetes</taxon>
        <taxon>Kickxellales</taxon>
        <taxon>Kickxellaceae</taxon>
        <taxon>Linderina</taxon>
    </lineage>
</organism>
<dbReference type="EC" id="2.7.11.13" evidence="1"/>
<evidence type="ECO:0000313" key="2">
    <source>
        <dbReference type="Proteomes" id="UP001150603"/>
    </source>
</evidence>
<accession>A0ACC1IYR1</accession>
<comment type="caution">
    <text evidence="1">The sequence shown here is derived from an EMBL/GenBank/DDBJ whole genome shotgun (WGS) entry which is preliminary data.</text>
</comment>
<evidence type="ECO:0000313" key="1">
    <source>
        <dbReference type="EMBL" id="KAJ1930902.1"/>
    </source>
</evidence>
<name>A0ACC1IYR1_9FUNG</name>
<protein>
    <submittedName>
        <fullName evidence="1">Serine/threonine kinase</fullName>
        <ecNumber evidence="1">2.7.11.13</ecNumber>
    </submittedName>
</protein>
<sequence length="349" mass="39854">MQGAVPPALQARLQAQPPVQRTDISNDEKQQIRMAMQQPLAPKQQQQQPDQQAVQRKLGINDFSLLKVLGKGNFGKVMLSEEKSTGKLYAIKVLKKEFIVENDEFESTRSEKRVLLIANKDRHPFLIGLHSCFQTSGQIFFAMEYISGGDLMMHVQKLGSFGERRAKFFACEILLALAYFHDAGIIYRDLKLDNIMLDHEGHIKIADYGLCKENMGYGQTTMTFCGTPEFMAPEIVLEQRYGRAVDWWAFGVLIYEMILGTSPFHGEDEEEIFDSILEDEILYPVKMSRDSVFICQALLEKEPSKRLGSGPTDAEEIKKHSFFKGVSWDDVLNKRIAPLYVPEIRNRFD</sequence>
<feature type="non-terminal residue" evidence="1">
    <location>
        <position position="349"/>
    </location>
</feature>
<gene>
    <name evidence="1" type="primary">PKC1_2</name>
    <name evidence="1" type="ORF">FBU59_006893</name>
</gene>
<proteinExistence type="predicted"/>